<reference evidence="1 2" key="1">
    <citation type="submission" date="2018-04" db="EMBL/GenBank/DDBJ databases">
        <title>Denitrifier Microvirgula.</title>
        <authorList>
            <person name="Anderson E."/>
            <person name="Jang J."/>
            <person name="Ishii S."/>
        </authorList>
    </citation>
    <scope>NUCLEOTIDE SEQUENCE [LARGE SCALE GENOMIC DNA]</scope>
    <source>
        <strain evidence="1 2">BE2.4</strain>
    </source>
</reference>
<dbReference type="Proteomes" id="UP000244173">
    <property type="component" value="Chromosome"/>
</dbReference>
<name>A0A2S0PBT8_9NEIS</name>
<sequence length="289" mass="30921">MLDGPESEAVWQAFQVIHFLGPAGHGWVTKVIADEIGVAGRQVFIDAIFCFDILLYRFDGMDLSRHAGRCGQFSIDDIIALEEINHRAVVRYQQVTGIGAGIGEQVKVAVCTAVTAGDFLQEGAGGIGFVQQKGKNAARGRDAMGIAIPAGRQQGGLLVVGQRESLVTVPGKGQGAQVRCRNQAGPVIAERFPAAILVNHDIATGRCRVFRHPERIAALVLQLDIVLPALIQDAIPAAIRQDQYLVAARNLNPGQGQFPAGTEAIIEIAERVEPYRQVKGGALQVIANH</sequence>
<dbReference type="EMBL" id="CP028519">
    <property type="protein sequence ID" value="AVY94826.1"/>
    <property type="molecule type" value="Genomic_DNA"/>
</dbReference>
<gene>
    <name evidence="1" type="ORF">DAI18_12835</name>
</gene>
<organism evidence="1 2">
    <name type="scientific">Microvirgula aerodenitrificans</name>
    <dbReference type="NCBI Taxonomy" id="57480"/>
    <lineage>
        <taxon>Bacteria</taxon>
        <taxon>Pseudomonadati</taxon>
        <taxon>Pseudomonadota</taxon>
        <taxon>Betaproteobacteria</taxon>
        <taxon>Neisseriales</taxon>
        <taxon>Aquaspirillaceae</taxon>
        <taxon>Microvirgula</taxon>
    </lineage>
</organism>
<dbReference type="KEGG" id="maer:DAI18_12835"/>
<evidence type="ECO:0000313" key="1">
    <source>
        <dbReference type="EMBL" id="AVY94826.1"/>
    </source>
</evidence>
<dbReference type="RefSeq" id="WP_107889618.1">
    <property type="nucleotide sequence ID" value="NZ_CP028519.1"/>
</dbReference>
<protein>
    <submittedName>
        <fullName evidence="1">Uncharacterized protein</fullName>
    </submittedName>
</protein>
<keyword evidence="2" id="KW-1185">Reference proteome</keyword>
<accession>A0A2S0PBT8</accession>
<proteinExistence type="predicted"/>
<evidence type="ECO:0000313" key="2">
    <source>
        <dbReference type="Proteomes" id="UP000244173"/>
    </source>
</evidence>
<dbReference type="AlphaFoldDB" id="A0A2S0PBT8"/>